<dbReference type="HOGENOM" id="CLU_1548628_0_0_1"/>
<dbReference type="EMBL" id="KN835172">
    <property type="protein sequence ID" value="KIK45473.1"/>
    <property type="molecule type" value="Genomic_DNA"/>
</dbReference>
<dbReference type="InParanoid" id="A0A0D0BR03"/>
<keyword evidence="2" id="KW-1185">Reference proteome</keyword>
<evidence type="ECO:0000313" key="2">
    <source>
        <dbReference type="Proteomes" id="UP000054485"/>
    </source>
</evidence>
<reference evidence="1 2" key="1">
    <citation type="submission" date="2014-04" db="EMBL/GenBank/DDBJ databases">
        <authorList>
            <consortium name="DOE Joint Genome Institute"/>
            <person name="Kuo A."/>
            <person name="Ruytinx J."/>
            <person name="Rineau F."/>
            <person name="Colpaert J."/>
            <person name="Kohler A."/>
            <person name="Nagy L.G."/>
            <person name="Floudas D."/>
            <person name="Copeland A."/>
            <person name="Barry K.W."/>
            <person name="Cichocki N."/>
            <person name="Veneault-Fourrey C."/>
            <person name="LaButti K."/>
            <person name="Lindquist E.A."/>
            <person name="Lipzen A."/>
            <person name="Lundell T."/>
            <person name="Morin E."/>
            <person name="Murat C."/>
            <person name="Sun H."/>
            <person name="Tunlid A."/>
            <person name="Henrissat B."/>
            <person name="Grigoriev I.V."/>
            <person name="Hibbett D.S."/>
            <person name="Martin F."/>
            <person name="Nordberg H.P."/>
            <person name="Cantor M.N."/>
            <person name="Hua S.X."/>
        </authorList>
    </citation>
    <scope>NUCLEOTIDE SEQUENCE [LARGE SCALE GENOMIC DNA]</scope>
    <source>
        <strain evidence="1 2">UH-Slu-Lm8-n1</strain>
    </source>
</reference>
<protein>
    <submittedName>
        <fullName evidence="1">Uncharacterized protein</fullName>
    </submittedName>
</protein>
<evidence type="ECO:0000313" key="1">
    <source>
        <dbReference type="EMBL" id="KIK45473.1"/>
    </source>
</evidence>
<dbReference type="OrthoDB" id="2690426at2759"/>
<organism evidence="1 2">
    <name type="scientific">Suillus luteus UH-Slu-Lm8-n1</name>
    <dbReference type="NCBI Taxonomy" id="930992"/>
    <lineage>
        <taxon>Eukaryota</taxon>
        <taxon>Fungi</taxon>
        <taxon>Dikarya</taxon>
        <taxon>Basidiomycota</taxon>
        <taxon>Agaricomycotina</taxon>
        <taxon>Agaricomycetes</taxon>
        <taxon>Agaricomycetidae</taxon>
        <taxon>Boletales</taxon>
        <taxon>Suillineae</taxon>
        <taxon>Suillaceae</taxon>
        <taxon>Suillus</taxon>
    </lineage>
</organism>
<dbReference type="Proteomes" id="UP000054485">
    <property type="component" value="Unassembled WGS sequence"/>
</dbReference>
<reference evidence="2" key="2">
    <citation type="submission" date="2015-01" db="EMBL/GenBank/DDBJ databases">
        <title>Evolutionary Origins and Diversification of the Mycorrhizal Mutualists.</title>
        <authorList>
            <consortium name="DOE Joint Genome Institute"/>
            <consortium name="Mycorrhizal Genomics Consortium"/>
            <person name="Kohler A."/>
            <person name="Kuo A."/>
            <person name="Nagy L.G."/>
            <person name="Floudas D."/>
            <person name="Copeland A."/>
            <person name="Barry K.W."/>
            <person name="Cichocki N."/>
            <person name="Veneault-Fourrey C."/>
            <person name="LaButti K."/>
            <person name="Lindquist E.A."/>
            <person name="Lipzen A."/>
            <person name="Lundell T."/>
            <person name="Morin E."/>
            <person name="Murat C."/>
            <person name="Riley R."/>
            <person name="Ohm R."/>
            <person name="Sun H."/>
            <person name="Tunlid A."/>
            <person name="Henrissat B."/>
            <person name="Grigoriev I.V."/>
            <person name="Hibbett D.S."/>
            <person name="Martin F."/>
        </authorList>
    </citation>
    <scope>NUCLEOTIDE SEQUENCE [LARGE SCALE GENOMIC DNA]</scope>
    <source>
        <strain evidence="2">UH-Slu-Lm8-n1</strain>
    </source>
</reference>
<gene>
    <name evidence="1" type="ORF">CY34DRAFT_801548</name>
</gene>
<accession>A0A0D0BR03</accession>
<proteinExistence type="predicted"/>
<name>A0A0D0BR03_9AGAM</name>
<dbReference type="AlphaFoldDB" id="A0A0D0BR03"/>
<sequence>MLDEHGQPGGKFMCVKDGMVLNPQSYFKHIKTKKHLGYKLEIFECPACSMTCTRLDACKRHFHGGKCRKAAAGGPPPSFSARPASVSSGVVAPALVPTMAFTTPVMSVPQHVHIAPPENCITQPCGTPTVIHPVHCLPQSSETAINTEAAEGGEDDEDPDFWEVNEIQDLHEM</sequence>